<reference evidence="2 3" key="1">
    <citation type="submission" date="2019-05" db="EMBL/GenBank/DDBJ databases">
        <title>Complete genome sequence of Pseudoalteromonas sp. 16-SW-7(T) isolated from the Okhotsk Sea, Russia.</title>
        <authorList>
            <person name="Nguyen T.H."/>
            <person name="Nedashkovskaya O.I."/>
            <person name="Kim S.-G."/>
        </authorList>
    </citation>
    <scope>NUCLEOTIDE SEQUENCE [LARGE SCALE GENOMIC DNA]</scope>
    <source>
        <strain evidence="2 3">16-SW-7</strain>
    </source>
</reference>
<dbReference type="KEGG" id="pdv:FFU37_19175"/>
<accession>A0A4P9J7C7</accession>
<organism evidence="2 3">
    <name type="scientific">Pseudoalteromonas distincta</name>
    <dbReference type="NCBI Taxonomy" id="77608"/>
    <lineage>
        <taxon>Bacteria</taxon>
        <taxon>Pseudomonadati</taxon>
        <taxon>Pseudomonadota</taxon>
        <taxon>Gammaproteobacteria</taxon>
        <taxon>Alteromonadales</taxon>
        <taxon>Pseudoalteromonadaceae</taxon>
        <taxon>Pseudoalteromonas</taxon>
    </lineage>
</organism>
<dbReference type="InterPro" id="IPR011990">
    <property type="entry name" value="TPR-like_helical_dom_sf"/>
</dbReference>
<dbReference type="Pfam" id="PF18733">
    <property type="entry name" value="HEPN_LA2681"/>
    <property type="match status" value="1"/>
</dbReference>
<evidence type="ECO:0000313" key="2">
    <source>
        <dbReference type="EMBL" id="QCU76578.1"/>
    </source>
</evidence>
<dbReference type="Proteomes" id="UP000310065">
    <property type="component" value="Chromosome S1"/>
</dbReference>
<dbReference type="SUPFAM" id="SSF48452">
    <property type="entry name" value="TPR-like"/>
    <property type="match status" value="1"/>
</dbReference>
<name>A0A4P9J7C7_9GAMM</name>
<dbReference type="Gene3D" id="1.25.40.10">
    <property type="entry name" value="Tetratricopeptide repeat domain"/>
    <property type="match status" value="1"/>
</dbReference>
<dbReference type="RefSeq" id="WP_138490334.1">
    <property type="nucleotide sequence ID" value="NZ_CP040559.1"/>
</dbReference>
<dbReference type="EMBL" id="CP040559">
    <property type="protein sequence ID" value="QCU76578.1"/>
    <property type="molecule type" value="Genomic_DNA"/>
</dbReference>
<gene>
    <name evidence="2" type="ORF">FFU37_19175</name>
</gene>
<evidence type="ECO:0000313" key="3">
    <source>
        <dbReference type="Proteomes" id="UP000310065"/>
    </source>
</evidence>
<proteinExistence type="predicted"/>
<feature type="domain" description="LA2681-like HEPN" evidence="1">
    <location>
        <begin position="311"/>
        <end position="506"/>
    </location>
</feature>
<sequence>MEIKVIAMELNRLSEAVSVGQFDEAMNGADILFQQVNEDAKRSAQFFTIISNIASIFIDIGHMKPCTDSAQKGLNILNEHKDEIAEQIGEGAYFYNLSNAKSTLISEKNPFNHTFSTIEQLVEIKTDLWKATKSFSDNNAGEFKPIFIVNLGNSLKQQFRIAEAMECYDLVNSLNQDIPQSWINRSATLMMLNQVSNTFSIQMLEQIKNGYENVLLSEQIPPMWLEHYKEQVAFHENKISEACEDAGIEPDLHDSEKTKDEYEKLSSYRRFCLDNKLSLSEHGLYCPCAGSSRDNLTIPTAGGVVGDFVIPMEMVLNRLKSEFVFARHLYFEYFTTESDSELLHDSCFSELFNDELLGIDVEKLRTAFRSCFGILDKIGIAICELFNIYPPNGKVYFQSFWQLDRDSRRELFSSIKSPGLLALYSIATDLNEKKGGEWSFLKQLRNDLEHEFVVVHKSETPSDIYESYEFMDNIVFIKEDDFIEHLRRILQLTRSAIFSFVFAVRDKALNEKKDGAIYLPNSIYRQDYIFEDQDL</sequence>
<evidence type="ECO:0000259" key="1">
    <source>
        <dbReference type="Pfam" id="PF18733"/>
    </source>
</evidence>
<dbReference type="GeneID" id="88777791"/>
<dbReference type="AlphaFoldDB" id="A0A4P9J7C7"/>
<protein>
    <recommendedName>
        <fullName evidence="1">LA2681-like HEPN domain-containing protein</fullName>
    </recommendedName>
</protein>
<dbReference type="InterPro" id="IPR040826">
    <property type="entry name" value="HEPN_LA2681"/>
</dbReference>